<keyword evidence="7 11" id="KW-0012">Acyltransferase</keyword>
<dbReference type="InterPro" id="IPR000101">
    <property type="entry name" value="GGT_peptidase"/>
</dbReference>
<dbReference type="EC" id="3.4.19.13" evidence="11"/>
<dbReference type="PRINTS" id="PR01210">
    <property type="entry name" value="GGTRANSPTASE"/>
</dbReference>
<organism evidence="13 14">
    <name type="scientific">Longibacter salinarum</name>
    <dbReference type="NCBI Taxonomy" id="1850348"/>
    <lineage>
        <taxon>Bacteria</taxon>
        <taxon>Pseudomonadati</taxon>
        <taxon>Rhodothermota</taxon>
        <taxon>Rhodothermia</taxon>
        <taxon>Rhodothermales</taxon>
        <taxon>Salisaetaceae</taxon>
        <taxon>Longibacter</taxon>
    </lineage>
</organism>
<comment type="PTM">
    <text evidence="11">Cleaved by autocatalysis into a large and a small subunit.</text>
</comment>
<dbReference type="SUPFAM" id="SSF56235">
    <property type="entry name" value="N-terminal nucleophile aminohydrolases (Ntn hydrolases)"/>
    <property type="match status" value="1"/>
</dbReference>
<evidence type="ECO:0000256" key="5">
    <source>
        <dbReference type="ARBA" id="ARBA00022801"/>
    </source>
</evidence>
<evidence type="ECO:0000256" key="4">
    <source>
        <dbReference type="ARBA" id="ARBA00022679"/>
    </source>
</evidence>
<evidence type="ECO:0000256" key="7">
    <source>
        <dbReference type="ARBA" id="ARBA00023315"/>
    </source>
</evidence>
<feature type="binding site" evidence="10">
    <location>
        <begin position="472"/>
        <end position="473"/>
    </location>
    <ligand>
        <name>L-glutamate</name>
        <dbReference type="ChEBI" id="CHEBI:29985"/>
    </ligand>
</feature>
<dbReference type="Gene3D" id="3.60.20.40">
    <property type="match status" value="1"/>
</dbReference>
<accession>A0A2A8CU16</accession>
<gene>
    <name evidence="13" type="primary">ggt</name>
    <name evidence="13" type="ORF">CRI94_16620</name>
</gene>
<sequence>MRPLFSRRRSIYVGVALTVVLAALLALAGWTHDATSITGTPDRIPSASSTPEFADNGMVVSARREASEAGVEMLRKGGNAVDAAVATGFALAVVYPSSGNIGGGGFMVIRMADGTVTTIDHRETAPAGATQEVFLDEEGNAAPRRSRVGALASGVPGTVHGLLSALKKYGTLSREEVMGPAIRMAEEGIPLPYGVAQRFNNYRDDFSAFESTRTYFTKADSAKRYRAGERWRQPDLAETLTRIRDHGIDGFYDGRTAQQIVDQMDKLGGLIDREDLRNYTSVEREPVSMNYRGYTLHAMGPPSSGGVALAQLLHAAEAKDLKAMGYQSSSTVHYLGEAMKRTFADRAKWLGDPDFVDIPTEELTDSAYVAKRMATFDPDRITPTDSVSAGQPAVADESMETNHYSVVDDNGMAVSVTTTLNSSYGSKVVVDGAGFFLNNEMNDFVLKPGVPNQFGLSGSERNLVAPGRRMVSSMTPTIVEDAHGRLHLVIGAPGGSTIITTVFQVITNVIDYGMDIEQAVTAGRIHHQWRPETLHHERYTLPADVVENLETRGWVVKEGIFGYDTWGRAHGIRARYPSDRKGEQEYFGGADPRRSGAAVGY</sequence>
<evidence type="ECO:0000256" key="3">
    <source>
        <dbReference type="ARBA" id="ARBA00009381"/>
    </source>
</evidence>
<dbReference type="AlphaFoldDB" id="A0A2A8CU16"/>
<keyword evidence="14" id="KW-1185">Reference proteome</keyword>
<evidence type="ECO:0000256" key="2">
    <source>
        <dbReference type="ARBA" id="ARBA00001089"/>
    </source>
</evidence>
<comment type="catalytic activity">
    <reaction evidence="2 11">
        <text>glutathione + H2O = L-cysteinylglycine + L-glutamate</text>
        <dbReference type="Rhea" id="RHEA:28807"/>
        <dbReference type="ChEBI" id="CHEBI:15377"/>
        <dbReference type="ChEBI" id="CHEBI:29985"/>
        <dbReference type="ChEBI" id="CHEBI:57925"/>
        <dbReference type="ChEBI" id="CHEBI:61694"/>
        <dbReference type="EC" id="3.4.19.13"/>
    </reaction>
</comment>
<dbReference type="GO" id="GO:0103068">
    <property type="term" value="F:leukotriene C4 gamma-glutamyl transferase activity"/>
    <property type="evidence" value="ECO:0007669"/>
    <property type="project" value="UniProtKB-EC"/>
</dbReference>
<dbReference type="InterPro" id="IPR043137">
    <property type="entry name" value="GGT_ssub_C"/>
</dbReference>
<evidence type="ECO:0000256" key="11">
    <source>
        <dbReference type="RuleBase" id="RU368036"/>
    </source>
</evidence>
<evidence type="ECO:0000256" key="9">
    <source>
        <dbReference type="PIRSR" id="PIRSR600101-1"/>
    </source>
</evidence>
<evidence type="ECO:0000256" key="1">
    <source>
        <dbReference type="ARBA" id="ARBA00001049"/>
    </source>
</evidence>
<reference evidence="13 14" key="1">
    <citation type="submission" date="2017-10" db="EMBL/GenBank/DDBJ databases">
        <title>Draft genome of Longibacter Salinarum.</title>
        <authorList>
            <person name="Goh K.M."/>
            <person name="Shamsir M.S."/>
            <person name="Lim S.W."/>
        </authorList>
    </citation>
    <scope>NUCLEOTIDE SEQUENCE [LARGE SCALE GENOMIC DNA]</scope>
    <source>
        <strain evidence="13 14">KCTC 52045</strain>
    </source>
</reference>
<feature type="binding site" evidence="10">
    <location>
        <position position="495"/>
    </location>
    <ligand>
        <name>L-glutamate</name>
        <dbReference type="ChEBI" id="CHEBI:29985"/>
    </ligand>
</feature>
<comment type="caution">
    <text evidence="13">The sequence shown here is derived from an EMBL/GenBank/DDBJ whole genome shotgun (WGS) entry which is preliminary data.</text>
</comment>
<comment type="catalytic activity">
    <reaction evidence="1 11">
        <text>an S-substituted glutathione + H2O = an S-substituted L-cysteinylglycine + L-glutamate</text>
        <dbReference type="Rhea" id="RHEA:59468"/>
        <dbReference type="ChEBI" id="CHEBI:15377"/>
        <dbReference type="ChEBI" id="CHEBI:29985"/>
        <dbReference type="ChEBI" id="CHEBI:90779"/>
        <dbReference type="ChEBI" id="CHEBI:143103"/>
        <dbReference type="EC" id="3.4.19.13"/>
    </reaction>
</comment>
<comment type="pathway">
    <text evidence="11">Sulfur metabolism; glutathione metabolism.</text>
</comment>
<dbReference type="PANTHER" id="PTHR43199:SF1">
    <property type="entry name" value="GLUTATHIONE HYDROLASE PROENZYME"/>
    <property type="match status" value="1"/>
</dbReference>
<evidence type="ECO:0000313" key="14">
    <source>
        <dbReference type="Proteomes" id="UP000220102"/>
    </source>
</evidence>
<feature type="region of interest" description="Disordered" evidence="12">
    <location>
        <begin position="582"/>
        <end position="601"/>
    </location>
</feature>
<dbReference type="InterPro" id="IPR029055">
    <property type="entry name" value="Ntn_hydrolases_N"/>
</dbReference>
<keyword evidence="5 11" id="KW-0378">Hydrolase</keyword>
<keyword evidence="11" id="KW-0317">Glutathione biosynthesis</keyword>
<dbReference type="NCBIfam" id="TIGR00066">
    <property type="entry name" value="g_glut_trans"/>
    <property type="match status" value="1"/>
</dbReference>
<name>A0A2A8CU16_9BACT</name>
<dbReference type="InterPro" id="IPR043138">
    <property type="entry name" value="GGT_lsub"/>
</dbReference>
<evidence type="ECO:0000313" key="13">
    <source>
        <dbReference type="EMBL" id="PEN11227.1"/>
    </source>
</evidence>
<dbReference type="GO" id="GO:0006751">
    <property type="term" value="P:glutathione catabolic process"/>
    <property type="evidence" value="ECO:0007669"/>
    <property type="project" value="UniProtKB-UniRule"/>
</dbReference>
<feature type="binding site" evidence="10">
    <location>
        <begin position="419"/>
        <end position="421"/>
    </location>
    <ligand>
        <name>L-glutamate</name>
        <dbReference type="ChEBI" id="CHEBI:29985"/>
    </ligand>
</feature>
<keyword evidence="6 11" id="KW-0865">Zymogen</keyword>
<dbReference type="Pfam" id="PF01019">
    <property type="entry name" value="G_glu_transpept"/>
    <property type="match status" value="1"/>
</dbReference>
<dbReference type="InterPro" id="IPR051792">
    <property type="entry name" value="GGT_bact"/>
</dbReference>
<comment type="subunit">
    <text evidence="11">This enzyme consists of two polypeptide chains, which are synthesized in precursor form from a single polypeptide.</text>
</comment>
<dbReference type="EC" id="2.3.2.2" evidence="11"/>
<keyword evidence="4 11" id="KW-0808">Transferase</keyword>
<comment type="catalytic activity">
    <reaction evidence="8 11">
        <text>an N-terminal (5-L-glutamyl)-[peptide] + an alpha-amino acid = 5-L-glutamyl amino acid + an N-terminal L-alpha-aminoacyl-[peptide]</text>
        <dbReference type="Rhea" id="RHEA:23904"/>
        <dbReference type="Rhea" id="RHEA-COMP:9780"/>
        <dbReference type="Rhea" id="RHEA-COMP:9795"/>
        <dbReference type="ChEBI" id="CHEBI:77644"/>
        <dbReference type="ChEBI" id="CHEBI:78597"/>
        <dbReference type="ChEBI" id="CHEBI:78599"/>
        <dbReference type="ChEBI" id="CHEBI:78608"/>
        <dbReference type="EC" id="2.3.2.2"/>
    </reaction>
</comment>
<evidence type="ECO:0000256" key="8">
    <source>
        <dbReference type="ARBA" id="ARBA00047417"/>
    </source>
</evidence>
<dbReference type="EMBL" id="PDEQ01000011">
    <property type="protein sequence ID" value="PEN11227.1"/>
    <property type="molecule type" value="Genomic_DNA"/>
</dbReference>
<dbReference type="PANTHER" id="PTHR43199">
    <property type="entry name" value="GLUTATHIONE HYDROLASE"/>
    <property type="match status" value="1"/>
</dbReference>
<dbReference type="RefSeq" id="WP_098078813.1">
    <property type="nucleotide sequence ID" value="NZ_PDEQ01000011.1"/>
</dbReference>
<feature type="active site" description="Nucleophile" evidence="9">
    <location>
        <position position="401"/>
    </location>
</feature>
<evidence type="ECO:0000256" key="12">
    <source>
        <dbReference type="SAM" id="MobiDB-lite"/>
    </source>
</evidence>
<feature type="binding site" evidence="10">
    <location>
        <position position="122"/>
    </location>
    <ligand>
        <name>L-glutamate</name>
        <dbReference type="ChEBI" id="CHEBI:29985"/>
    </ligand>
</feature>
<evidence type="ECO:0000256" key="10">
    <source>
        <dbReference type="PIRSR" id="PIRSR600101-2"/>
    </source>
</evidence>
<dbReference type="GO" id="GO:0036374">
    <property type="term" value="F:glutathione hydrolase activity"/>
    <property type="evidence" value="ECO:0007669"/>
    <property type="project" value="UniProtKB-UniRule"/>
</dbReference>
<comment type="similarity">
    <text evidence="3 11">Belongs to the gamma-glutamyltransferase family.</text>
</comment>
<dbReference type="Gene3D" id="1.10.246.130">
    <property type="match status" value="1"/>
</dbReference>
<proteinExistence type="inferred from homology"/>
<evidence type="ECO:0000256" key="6">
    <source>
        <dbReference type="ARBA" id="ARBA00023145"/>
    </source>
</evidence>
<dbReference type="GO" id="GO:0006750">
    <property type="term" value="P:glutathione biosynthetic process"/>
    <property type="evidence" value="ECO:0007669"/>
    <property type="project" value="UniProtKB-KW"/>
</dbReference>
<protein>
    <recommendedName>
        <fullName evidence="11">Glutathione hydrolase proenzyme</fullName>
        <ecNumber evidence="11">2.3.2.2</ecNumber>
        <ecNumber evidence="11">3.4.19.13</ecNumber>
    </recommendedName>
    <component>
        <recommendedName>
            <fullName evidence="11">Glutathione hydrolase large chain</fullName>
        </recommendedName>
    </component>
    <component>
        <recommendedName>
            <fullName evidence="11">Glutathione hydrolase small chain</fullName>
        </recommendedName>
    </component>
</protein>
<feature type="binding site" evidence="10">
    <location>
        <position position="443"/>
    </location>
    <ligand>
        <name>L-glutamate</name>
        <dbReference type="ChEBI" id="CHEBI:29985"/>
    </ligand>
</feature>
<dbReference type="OrthoDB" id="9781342at2"/>
<dbReference type="Proteomes" id="UP000220102">
    <property type="component" value="Unassembled WGS sequence"/>
</dbReference>
<dbReference type="UniPathway" id="UPA00204"/>